<dbReference type="InterPro" id="IPR050069">
    <property type="entry name" value="Urease_subunit"/>
</dbReference>
<dbReference type="InterPro" id="IPR036461">
    <property type="entry name" value="Urease_betasu_sf"/>
</dbReference>
<reference evidence="5 6" key="1">
    <citation type="submission" date="2019-05" db="EMBL/GenBank/DDBJ databases">
        <title>Draft genome sequence of Nonomuraea zeae DSM 100528.</title>
        <authorList>
            <person name="Saricaoglu S."/>
            <person name="Isik K."/>
        </authorList>
    </citation>
    <scope>NUCLEOTIDE SEQUENCE [LARGE SCALE GENOMIC DNA]</scope>
    <source>
        <strain evidence="5 6">DSM 100528</strain>
    </source>
</reference>
<name>A0A5S4GDZ4_9ACTN</name>
<dbReference type="GO" id="GO:0009039">
    <property type="term" value="F:urease activity"/>
    <property type="evidence" value="ECO:0007669"/>
    <property type="project" value="UniProtKB-UniRule"/>
</dbReference>
<evidence type="ECO:0000256" key="4">
    <source>
        <dbReference type="SAM" id="MobiDB-lite"/>
    </source>
</evidence>
<comment type="pathway">
    <text evidence="3">Nitrogen metabolism; urea degradation; CO(2) and NH(3) from urea (urease route): step 1/1.</text>
</comment>
<evidence type="ECO:0000256" key="1">
    <source>
        <dbReference type="ARBA" id="ARBA00022801"/>
    </source>
</evidence>
<evidence type="ECO:0000256" key="3">
    <source>
        <dbReference type="HAMAP-Rule" id="MF_01954"/>
    </source>
</evidence>
<feature type="compositionally biased region" description="Basic residues" evidence="4">
    <location>
        <begin position="158"/>
        <end position="170"/>
    </location>
</feature>
<comment type="similarity">
    <text evidence="3">Belongs to the urease beta subunit family.</text>
</comment>
<dbReference type="PANTHER" id="PTHR33569">
    <property type="entry name" value="UREASE"/>
    <property type="match status" value="1"/>
</dbReference>
<gene>
    <name evidence="3 5" type="primary">ureB</name>
    <name evidence="5" type="ORF">ETD85_26520</name>
</gene>
<dbReference type="GO" id="GO:0043419">
    <property type="term" value="P:urea catabolic process"/>
    <property type="evidence" value="ECO:0007669"/>
    <property type="project" value="UniProtKB-UniRule"/>
</dbReference>
<comment type="caution">
    <text evidence="5">The sequence shown here is derived from an EMBL/GenBank/DDBJ whole genome shotgun (WGS) entry which is preliminary data.</text>
</comment>
<accession>A0A5S4GDZ4</accession>
<keyword evidence="1 3" id="KW-0378">Hydrolase</keyword>
<dbReference type="EMBL" id="VCKX01000087">
    <property type="protein sequence ID" value="TMR31215.1"/>
    <property type="molecule type" value="Genomic_DNA"/>
</dbReference>
<dbReference type="Pfam" id="PF00699">
    <property type="entry name" value="Urease_beta"/>
    <property type="match status" value="1"/>
</dbReference>
<dbReference type="SUPFAM" id="SSF51278">
    <property type="entry name" value="Urease, beta-subunit"/>
    <property type="match status" value="1"/>
</dbReference>
<sequence length="170" mass="18821">MSDDDVYIYGEGQLELNAGQRRVTLTVRNTGDRAIQVGSHFHFFETNRALGFDREQAFGMRLDIPAGTAVRFEPGDTKDVQLVEYGGGLRIVGFGGLLDGSVRAREARREALAKMRARGYRDEPAAPGKQPEKQPEKPEKPKKQEKPDKSETPEKAAAKPKRAPRTGKKG</sequence>
<dbReference type="AlphaFoldDB" id="A0A5S4GDZ4"/>
<evidence type="ECO:0000256" key="2">
    <source>
        <dbReference type="ARBA" id="ARBA00047778"/>
    </source>
</evidence>
<organism evidence="5 6">
    <name type="scientific">Nonomuraea zeae</name>
    <dbReference type="NCBI Taxonomy" id="1642303"/>
    <lineage>
        <taxon>Bacteria</taxon>
        <taxon>Bacillati</taxon>
        <taxon>Actinomycetota</taxon>
        <taxon>Actinomycetes</taxon>
        <taxon>Streptosporangiales</taxon>
        <taxon>Streptosporangiaceae</taxon>
        <taxon>Nonomuraea</taxon>
    </lineage>
</organism>
<dbReference type="FunFam" id="2.10.150.10:FF:000001">
    <property type="entry name" value="Urease subunit beta"/>
    <property type="match status" value="1"/>
</dbReference>
<comment type="subunit">
    <text evidence="3">Heterotrimer of UreA (gamma), UreB (beta) and UreC (alpha) subunits. Three heterotrimers associate to form the active enzyme.</text>
</comment>
<evidence type="ECO:0000313" key="5">
    <source>
        <dbReference type="EMBL" id="TMR31215.1"/>
    </source>
</evidence>
<dbReference type="NCBIfam" id="NF009682">
    <property type="entry name" value="PRK13203.1"/>
    <property type="match status" value="1"/>
</dbReference>
<dbReference type="Gene3D" id="2.10.150.10">
    <property type="entry name" value="Urease, beta subunit"/>
    <property type="match status" value="1"/>
</dbReference>
<comment type="subcellular location">
    <subcellularLocation>
        <location evidence="3">Cytoplasm</location>
    </subcellularLocation>
</comment>
<keyword evidence="3" id="KW-0963">Cytoplasm</keyword>
<dbReference type="PANTHER" id="PTHR33569:SF1">
    <property type="entry name" value="UREASE"/>
    <property type="match status" value="1"/>
</dbReference>
<evidence type="ECO:0000313" key="6">
    <source>
        <dbReference type="Proteomes" id="UP000306628"/>
    </source>
</evidence>
<dbReference type="OrthoDB" id="9797217at2"/>
<dbReference type="CDD" id="cd00407">
    <property type="entry name" value="Urease_beta"/>
    <property type="match status" value="1"/>
</dbReference>
<feature type="region of interest" description="Disordered" evidence="4">
    <location>
        <begin position="116"/>
        <end position="170"/>
    </location>
</feature>
<dbReference type="InterPro" id="IPR002019">
    <property type="entry name" value="Urease_beta-like"/>
</dbReference>
<proteinExistence type="inferred from homology"/>
<dbReference type="HAMAP" id="MF_01954">
    <property type="entry name" value="Urease_beta"/>
    <property type="match status" value="1"/>
</dbReference>
<dbReference type="NCBIfam" id="TIGR00192">
    <property type="entry name" value="urease_beta"/>
    <property type="match status" value="1"/>
</dbReference>
<dbReference type="UniPathway" id="UPA00258">
    <property type="reaction ID" value="UER00370"/>
</dbReference>
<keyword evidence="6" id="KW-1185">Reference proteome</keyword>
<dbReference type="EC" id="3.5.1.5" evidence="3"/>
<comment type="catalytic activity">
    <reaction evidence="2 3">
        <text>urea + 2 H2O + H(+) = hydrogencarbonate + 2 NH4(+)</text>
        <dbReference type="Rhea" id="RHEA:20557"/>
        <dbReference type="ChEBI" id="CHEBI:15377"/>
        <dbReference type="ChEBI" id="CHEBI:15378"/>
        <dbReference type="ChEBI" id="CHEBI:16199"/>
        <dbReference type="ChEBI" id="CHEBI:17544"/>
        <dbReference type="ChEBI" id="CHEBI:28938"/>
        <dbReference type="EC" id="3.5.1.5"/>
    </reaction>
</comment>
<dbReference type="Proteomes" id="UP000306628">
    <property type="component" value="Unassembled WGS sequence"/>
</dbReference>
<protein>
    <recommendedName>
        <fullName evidence="3">Urease subunit beta</fullName>
        <ecNumber evidence="3">3.5.1.5</ecNumber>
    </recommendedName>
    <alternativeName>
        <fullName evidence="3">Urea amidohydrolase subunit beta</fullName>
    </alternativeName>
</protein>
<feature type="compositionally biased region" description="Basic and acidic residues" evidence="4">
    <location>
        <begin position="116"/>
        <end position="157"/>
    </location>
</feature>
<dbReference type="GO" id="GO:0035550">
    <property type="term" value="C:urease complex"/>
    <property type="evidence" value="ECO:0007669"/>
    <property type="project" value="InterPro"/>
</dbReference>